<organism evidence="1">
    <name type="scientific">Arion vulgaris</name>
    <dbReference type="NCBI Taxonomy" id="1028688"/>
    <lineage>
        <taxon>Eukaryota</taxon>
        <taxon>Metazoa</taxon>
        <taxon>Spiralia</taxon>
        <taxon>Lophotrochozoa</taxon>
        <taxon>Mollusca</taxon>
        <taxon>Gastropoda</taxon>
        <taxon>Heterobranchia</taxon>
        <taxon>Euthyneura</taxon>
        <taxon>Panpulmonata</taxon>
        <taxon>Eupulmonata</taxon>
        <taxon>Stylommatophora</taxon>
        <taxon>Helicina</taxon>
        <taxon>Arionoidea</taxon>
        <taxon>Arionidae</taxon>
        <taxon>Arion</taxon>
    </lineage>
</organism>
<accession>A0A0B6ZLQ3</accession>
<proteinExistence type="predicted"/>
<gene>
    <name evidence="1" type="primary">ORF70185</name>
</gene>
<sequence>MSSLESVINSFSLSNFRLVSLEFCQTHKTNGDIYSTIVLLPTQTTTTHGGGIYSTVVAFYTEKDETPLQPVQQEIQLNYQ</sequence>
<evidence type="ECO:0000313" key="1">
    <source>
        <dbReference type="EMBL" id="CEK69423.1"/>
    </source>
</evidence>
<dbReference type="AlphaFoldDB" id="A0A0B6ZLQ3"/>
<name>A0A0B6ZLQ3_9EUPU</name>
<reference evidence="1" key="1">
    <citation type="submission" date="2014-12" db="EMBL/GenBank/DDBJ databases">
        <title>Insight into the proteome of Arion vulgaris.</title>
        <authorList>
            <person name="Aradska J."/>
            <person name="Bulat T."/>
            <person name="Smidak R."/>
            <person name="Sarate P."/>
            <person name="Gangsoo J."/>
            <person name="Sialana F."/>
            <person name="Bilban M."/>
            <person name="Lubec G."/>
        </authorList>
    </citation>
    <scope>NUCLEOTIDE SEQUENCE</scope>
    <source>
        <tissue evidence="1">Skin</tissue>
    </source>
</reference>
<dbReference type="EMBL" id="HACG01022558">
    <property type="protein sequence ID" value="CEK69423.1"/>
    <property type="molecule type" value="Transcribed_RNA"/>
</dbReference>
<protein>
    <submittedName>
        <fullName evidence="1">Uncharacterized protein</fullName>
    </submittedName>
</protein>